<keyword evidence="5 15" id="KW-0808">Transferase</keyword>
<proteinExistence type="inferred from homology"/>
<dbReference type="GO" id="GO:0000287">
    <property type="term" value="F:magnesium ion binding"/>
    <property type="evidence" value="ECO:0007669"/>
    <property type="project" value="UniProtKB-UniRule"/>
</dbReference>
<dbReference type="RefSeq" id="WP_006588817.1">
    <property type="nucleotide sequence ID" value="NZ_CATOUV010000001.1"/>
</dbReference>
<dbReference type="SUPFAM" id="SSF56672">
    <property type="entry name" value="DNA/RNA polymerases"/>
    <property type="match status" value="1"/>
</dbReference>
<feature type="binding site" evidence="15">
    <location>
        <position position="17"/>
    </location>
    <ligand>
        <name>Mg(2+)</name>
        <dbReference type="ChEBI" id="CHEBI:18420"/>
    </ligand>
</feature>
<dbReference type="Gene3D" id="3.30.70.270">
    <property type="match status" value="1"/>
</dbReference>
<dbReference type="InterPro" id="IPR017961">
    <property type="entry name" value="DNA_pol_Y-fam_little_finger"/>
</dbReference>
<comment type="function">
    <text evidence="15">Poorly processive, error-prone DNA polymerase involved in untargeted mutagenesis. Copies undamaged DNA at stalled replication forks, which arise in vivo from mismatched or misaligned primer ends. These misaligned primers can be extended by PolIV. Exhibits no 3'-5' exonuclease (proofreading) activity. May be involved in translesional synthesis, in conjunction with the beta clamp from PolIII.</text>
</comment>
<dbReference type="InterPro" id="IPR050116">
    <property type="entry name" value="DNA_polymerase-Y"/>
</dbReference>
<comment type="subcellular location">
    <subcellularLocation>
        <location evidence="1 15">Cytoplasm</location>
    </subcellularLocation>
</comment>
<feature type="binding site" evidence="15">
    <location>
        <position position="117"/>
    </location>
    <ligand>
        <name>Mg(2+)</name>
        <dbReference type="ChEBI" id="CHEBI:18420"/>
    </ligand>
</feature>
<evidence type="ECO:0000256" key="4">
    <source>
        <dbReference type="ARBA" id="ARBA00022490"/>
    </source>
</evidence>
<evidence type="ECO:0000256" key="15">
    <source>
        <dbReference type="HAMAP-Rule" id="MF_01113"/>
    </source>
</evidence>
<keyword evidence="10 15" id="KW-0460">Magnesium</keyword>
<evidence type="ECO:0000256" key="2">
    <source>
        <dbReference type="ARBA" id="ARBA00010945"/>
    </source>
</evidence>
<evidence type="ECO:0000259" key="16">
    <source>
        <dbReference type="PROSITE" id="PS50173"/>
    </source>
</evidence>
<dbReference type="InterPro" id="IPR036775">
    <property type="entry name" value="DNA_pol_Y-fam_lit_finger_sf"/>
</dbReference>
<evidence type="ECO:0000256" key="3">
    <source>
        <dbReference type="ARBA" id="ARBA00022457"/>
    </source>
</evidence>
<gene>
    <name evidence="15 17" type="primary">dinB</name>
    <name evidence="18" type="ORF">AAC431_04030</name>
    <name evidence="17" type="ORF">F6H94_03325</name>
</gene>
<evidence type="ECO:0000313" key="20">
    <source>
        <dbReference type="Proteomes" id="UP001385848"/>
    </source>
</evidence>
<comment type="catalytic activity">
    <reaction evidence="14 15">
        <text>DNA(n) + a 2'-deoxyribonucleoside 5'-triphosphate = DNA(n+1) + diphosphate</text>
        <dbReference type="Rhea" id="RHEA:22508"/>
        <dbReference type="Rhea" id="RHEA-COMP:17339"/>
        <dbReference type="Rhea" id="RHEA-COMP:17340"/>
        <dbReference type="ChEBI" id="CHEBI:33019"/>
        <dbReference type="ChEBI" id="CHEBI:61560"/>
        <dbReference type="ChEBI" id="CHEBI:173112"/>
        <dbReference type="EC" id="2.7.7.7"/>
    </reaction>
</comment>
<feature type="active site" evidence="15">
    <location>
        <position position="118"/>
    </location>
</feature>
<accession>A0A5N1IH29</accession>
<keyword evidence="8 15" id="KW-0479">Metal-binding</keyword>
<dbReference type="EMBL" id="JBBVUL010000006">
    <property type="protein sequence ID" value="MEL0565093.1"/>
    <property type="molecule type" value="Genomic_DNA"/>
</dbReference>
<dbReference type="Pfam" id="PF11799">
    <property type="entry name" value="IMS_C"/>
    <property type="match status" value="1"/>
</dbReference>
<evidence type="ECO:0000256" key="1">
    <source>
        <dbReference type="ARBA" id="ARBA00004496"/>
    </source>
</evidence>
<dbReference type="GO" id="GO:0003887">
    <property type="term" value="F:DNA-directed DNA polymerase activity"/>
    <property type="evidence" value="ECO:0007669"/>
    <property type="project" value="UniProtKB-UniRule"/>
</dbReference>
<dbReference type="CDD" id="cd03586">
    <property type="entry name" value="PolY_Pol_IV_kappa"/>
    <property type="match status" value="1"/>
</dbReference>
<evidence type="ECO:0000256" key="7">
    <source>
        <dbReference type="ARBA" id="ARBA00022705"/>
    </source>
</evidence>
<dbReference type="InterPro" id="IPR022880">
    <property type="entry name" value="DNApol_IV"/>
</dbReference>
<name>A0A5N1IH29_LACJE</name>
<evidence type="ECO:0000256" key="12">
    <source>
        <dbReference type="ARBA" id="ARBA00023125"/>
    </source>
</evidence>
<dbReference type="InterPro" id="IPR043502">
    <property type="entry name" value="DNA/RNA_pol_sf"/>
</dbReference>
<dbReference type="PROSITE" id="PS50173">
    <property type="entry name" value="UMUC"/>
    <property type="match status" value="1"/>
</dbReference>
<dbReference type="OrthoDB" id="9808813at2"/>
<organism evidence="17 19">
    <name type="scientific">Lactobacillus jensenii</name>
    <dbReference type="NCBI Taxonomy" id="109790"/>
    <lineage>
        <taxon>Bacteria</taxon>
        <taxon>Bacillati</taxon>
        <taxon>Bacillota</taxon>
        <taxon>Bacilli</taxon>
        <taxon>Lactobacillales</taxon>
        <taxon>Lactobacillaceae</taxon>
        <taxon>Lactobacillus</taxon>
    </lineage>
</organism>
<sequence>MDLLPKNDIHRKIIHLDMDAFYASVEMRDNPELKNKALVIAHDPREYNGHGVIATANYLARQYGINSAMPAIEAVRKIPKDKLVFVTPNFDKYRHVSAQVHEIMHAVTDQVESVALDEAYMDVTNNKLGNFSAIELGCYMQERIYKELHLGASFGVSYNKFLAKMGSEYAKPFGRSVILPQEAVAFLADQPIKKFPGVGKKTQGTFKELGLQTGRDLQQLSVKKLTSLFGKFGYQLALHAHGIDFSPVKAQRKRKSIGRENTYLPVLFDQNEILRNLRNFAEVISKQLKEKKLQGKVVTIKVRTPDFVTKTKRQTLPKFTSDEQVIYQASYELLRQVDYQTAGIRLLGISVSQLESIRYAEINLGLFSTDW</sequence>
<dbReference type="KEGG" id="lje:BUE77_07030"/>
<dbReference type="GO" id="GO:0006281">
    <property type="term" value="P:DNA repair"/>
    <property type="evidence" value="ECO:0007669"/>
    <property type="project" value="UniProtKB-UniRule"/>
</dbReference>
<dbReference type="PANTHER" id="PTHR11076:SF33">
    <property type="entry name" value="DNA POLYMERASE KAPPA"/>
    <property type="match status" value="1"/>
</dbReference>
<comment type="caution">
    <text evidence="17">The sequence shown here is derived from an EMBL/GenBank/DDBJ whole genome shotgun (WGS) entry which is preliminary data.</text>
</comment>
<keyword evidence="7 15" id="KW-0235">DNA replication</keyword>
<evidence type="ECO:0000256" key="9">
    <source>
        <dbReference type="ARBA" id="ARBA00022763"/>
    </source>
</evidence>
<evidence type="ECO:0000256" key="13">
    <source>
        <dbReference type="ARBA" id="ARBA00023204"/>
    </source>
</evidence>
<comment type="similarity">
    <text evidence="2 15">Belongs to the DNA polymerase type-Y family.</text>
</comment>
<reference evidence="18 20" key="2">
    <citation type="submission" date="2024-04" db="EMBL/GenBank/DDBJ databases">
        <title>Three lactobacilli isolated from voided urine samples from females with type 2 diabetes.</title>
        <authorList>
            <person name="Kula A."/>
            <person name="Stegman N."/>
            <person name="Putonti C."/>
        </authorList>
    </citation>
    <scope>NUCLEOTIDE SEQUENCE [LARGE SCALE GENOMIC DNA]</scope>
    <source>
        <strain evidence="18 20">1855</strain>
    </source>
</reference>
<keyword evidence="9 15" id="KW-0227">DNA damage</keyword>
<dbReference type="EMBL" id="VYWW01000010">
    <property type="protein sequence ID" value="KAA9323241.1"/>
    <property type="molecule type" value="Genomic_DNA"/>
</dbReference>
<dbReference type="Proteomes" id="UP001385848">
    <property type="component" value="Unassembled WGS sequence"/>
</dbReference>
<reference evidence="17 19" key="1">
    <citation type="submission" date="2019-09" db="EMBL/GenBank/DDBJ databases">
        <title>Draft genome sequence assemblies of isolates from the urinary tract.</title>
        <authorList>
            <person name="Mores C.R."/>
            <person name="Putonti C."/>
            <person name="Wolfe A.J."/>
        </authorList>
    </citation>
    <scope>NUCLEOTIDE SEQUENCE [LARGE SCALE GENOMIC DNA]</scope>
    <source>
        <strain evidence="17 19">UMB246</strain>
    </source>
</reference>
<dbReference type="GO" id="GO:0009432">
    <property type="term" value="P:SOS response"/>
    <property type="evidence" value="ECO:0007669"/>
    <property type="project" value="TreeGrafter"/>
</dbReference>
<feature type="site" description="Substrate discrimination" evidence="15">
    <location>
        <position position="22"/>
    </location>
</feature>
<keyword evidence="20" id="KW-1185">Reference proteome</keyword>
<dbReference type="SUPFAM" id="SSF100879">
    <property type="entry name" value="Lesion bypass DNA polymerase (Y-family), little finger domain"/>
    <property type="match status" value="1"/>
</dbReference>
<evidence type="ECO:0000256" key="8">
    <source>
        <dbReference type="ARBA" id="ARBA00022723"/>
    </source>
</evidence>
<protein>
    <recommendedName>
        <fullName evidence="15">DNA polymerase IV</fullName>
        <shortName evidence="15">Pol IV</shortName>
        <ecNumber evidence="15">2.7.7.7</ecNumber>
    </recommendedName>
</protein>
<evidence type="ECO:0000313" key="17">
    <source>
        <dbReference type="EMBL" id="KAA9323241.1"/>
    </source>
</evidence>
<dbReference type="GO" id="GO:0006261">
    <property type="term" value="P:DNA-templated DNA replication"/>
    <property type="evidence" value="ECO:0007669"/>
    <property type="project" value="UniProtKB-UniRule"/>
</dbReference>
<dbReference type="GeneID" id="31743468"/>
<dbReference type="Pfam" id="PF00817">
    <property type="entry name" value="IMS"/>
    <property type="match status" value="1"/>
</dbReference>
<evidence type="ECO:0000256" key="11">
    <source>
        <dbReference type="ARBA" id="ARBA00022932"/>
    </source>
</evidence>
<keyword evidence="4 15" id="KW-0963">Cytoplasm</keyword>
<dbReference type="Proteomes" id="UP000327236">
    <property type="component" value="Unassembled WGS sequence"/>
</dbReference>
<evidence type="ECO:0000256" key="14">
    <source>
        <dbReference type="ARBA" id="ARBA00049244"/>
    </source>
</evidence>
<dbReference type="EC" id="2.7.7.7" evidence="15"/>
<dbReference type="Gene3D" id="1.10.150.20">
    <property type="entry name" value="5' to 3' exonuclease, C-terminal subdomain"/>
    <property type="match status" value="1"/>
</dbReference>
<evidence type="ECO:0000313" key="19">
    <source>
        <dbReference type="Proteomes" id="UP000327236"/>
    </source>
</evidence>
<dbReference type="InterPro" id="IPR053848">
    <property type="entry name" value="IMS_HHH_1"/>
</dbReference>
<dbReference type="GO" id="GO:0005829">
    <property type="term" value="C:cytosol"/>
    <property type="evidence" value="ECO:0007669"/>
    <property type="project" value="TreeGrafter"/>
</dbReference>
<dbReference type="Gene3D" id="3.30.1490.100">
    <property type="entry name" value="DNA polymerase, Y-family, little finger domain"/>
    <property type="match status" value="1"/>
</dbReference>
<dbReference type="NCBIfam" id="NF002677">
    <property type="entry name" value="PRK02406.1"/>
    <property type="match status" value="1"/>
</dbReference>
<dbReference type="Gene3D" id="3.40.1170.60">
    <property type="match status" value="1"/>
</dbReference>
<comment type="subunit">
    <text evidence="15">Monomer.</text>
</comment>
<keyword evidence="6 15" id="KW-0548">Nucleotidyltransferase</keyword>
<keyword evidence="11 15" id="KW-0239">DNA-directed DNA polymerase</keyword>
<dbReference type="FunFam" id="3.30.1490.100:FF:000004">
    <property type="entry name" value="DNA polymerase IV"/>
    <property type="match status" value="1"/>
</dbReference>
<keyword evidence="12 15" id="KW-0238">DNA-binding</keyword>
<dbReference type="InterPro" id="IPR043128">
    <property type="entry name" value="Rev_trsase/Diguanyl_cyclase"/>
</dbReference>
<keyword evidence="13 15" id="KW-0234">DNA repair</keyword>
<dbReference type="InterPro" id="IPR001126">
    <property type="entry name" value="UmuC"/>
</dbReference>
<evidence type="ECO:0000256" key="10">
    <source>
        <dbReference type="ARBA" id="ARBA00022842"/>
    </source>
</evidence>
<evidence type="ECO:0000313" key="18">
    <source>
        <dbReference type="EMBL" id="MEL0565093.1"/>
    </source>
</evidence>
<dbReference type="HAMAP" id="MF_01113">
    <property type="entry name" value="DNApol_IV"/>
    <property type="match status" value="1"/>
</dbReference>
<dbReference type="GO" id="GO:0042276">
    <property type="term" value="P:error-prone translesion synthesis"/>
    <property type="evidence" value="ECO:0007669"/>
    <property type="project" value="TreeGrafter"/>
</dbReference>
<evidence type="ECO:0000256" key="6">
    <source>
        <dbReference type="ARBA" id="ARBA00022695"/>
    </source>
</evidence>
<dbReference type="Pfam" id="PF21999">
    <property type="entry name" value="IMS_HHH_1"/>
    <property type="match status" value="1"/>
</dbReference>
<evidence type="ECO:0000256" key="5">
    <source>
        <dbReference type="ARBA" id="ARBA00022679"/>
    </source>
</evidence>
<dbReference type="AlphaFoldDB" id="A0A5N1IH29"/>
<dbReference type="GO" id="GO:0003684">
    <property type="term" value="F:damaged DNA binding"/>
    <property type="evidence" value="ECO:0007669"/>
    <property type="project" value="InterPro"/>
</dbReference>
<keyword evidence="3 15" id="KW-0515">Mutator protein</keyword>
<comment type="cofactor">
    <cofactor evidence="15">
        <name>Mg(2+)</name>
        <dbReference type="ChEBI" id="CHEBI:18420"/>
    </cofactor>
    <text evidence="15">Binds 2 magnesium ions per subunit.</text>
</comment>
<dbReference type="PANTHER" id="PTHR11076">
    <property type="entry name" value="DNA REPAIR POLYMERASE UMUC / TRANSFERASE FAMILY MEMBER"/>
    <property type="match status" value="1"/>
</dbReference>
<feature type="domain" description="UmuC" evidence="16">
    <location>
        <begin position="13"/>
        <end position="199"/>
    </location>
</feature>